<feature type="compositionally biased region" description="Basic and acidic residues" evidence="1">
    <location>
        <begin position="237"/>
        <end position="250"/>
    </location>
</feature>
<evidence type="ECO:0000313" key="5">
    <source>
        <dbReference type="Proteomes" id="UP001176961"/>
    </source>
</evidence>
<accession>A0AA36DIP7</accession>
<dbReference type="AlphaFoldDB" id="A0AA36DIP7"/>
<feature type="chain" id="PRO_5041363921" evidence="3">
    <location>
        <begin position="23"/>
        <end position="336"/>
    </location>
</feature>
<name>A0AA36DIP7_CYLNA</name>
<feature type="region of interest" description="Disordered" evidence="1">
    <location>
        <begin position="230"/>
        <end position="336"/>
    </location>
</feature>
<feature type="compositionally biased region" description="Low complexity" evidence="1">
    <location>
        <begin position="294"/>
        <end position="313"/>
    </location>
</feature>
<feature type="transmembrane region" description="Helical" evidence="2">
    <location>
        <begin position="179"/>
        <end position="203"/>
    </location>
</feature>
<dbReference type="Proteomes" id="UP001176961">
    <property type="component" value="Unassembled WGS sequence"/>
</dbReference>
<comment type="caution">
    <text evidence="4">The sequence shown here is derived from an EMBL/GenBank/DDBJ whole genome shotgun (WGS) entry which is preliminary data.</text>
</comment>
<sequence>MPAENILISLFLVWVFAVLSLALLNEHCITGQGRDREDNQKLQCNGRDVFPRPHYSGIKYCTYYYNFSNNECGSASIFQGHGVFASEGYDNMCGPLSTAEFKYTLIICFCFSKHRCNTSRNVQKMMKNDMMELYDISGYSSVVNDATKKLFECMKKDIDKNIGNSKKARKKDGGLPISVGLLIVIVVGSVLLIGTIVVLIPFLRKWHKARHKKWLEETWEERVRQAAKELNVQNSKEAGEPEKAKYDKKTRAGRKALKTLIESKGGSKESQEKGSKDDLFPMAIGPNEQRPSAEKFSAGAGKGSAEAGGFPERGFGGFGPPVGRGFSNEAQGMGMQ</sequence>
<feature type="signal peptide" evidence="3">
    <location>
        <begin position="1"/>
        <end position="22"/>
    </location>
</feature>
<protein>
    <submittedName>
        <fullName evidence="4">Uncharacterized protein</fullName>
    </submittedName>
</protein>
<evidence type="ECO:0000256" key="2">
    <source>
        <dbReference type="SAM" id="Phobius"/>
    </source>
</evidence>
<keyword evidence="2" id="KW-1133">Transmembrane helix</keyword>
<evidence type="ECO:0000256" key="1">
    <source>
        <dbReference type="SAM" id="MobiDB-lite"/>
    </source>
</evidence>
<keyword evidence="2" id="KW-0812">Transmembrane</keyword>
<organism evidence="4 5">
    <name type="scientific">Cylicocyclus nassatus</name>
    <name type="common">Nematode worm</name>
    <dbReference type="NCBI Taxonomy" id="53992"/>
    <lineage>
        <taxon>Eukaryota</taxon>
        <taxon>Metazoa</taxon>
        <taxon>Ecdysozoa</taxon>
        <taxon>Nematoda</taxon>
        <taxon>Chromadorea</taxon>
        <taxon>Rhabditida</taxon>
        <taxon>Rhabditina</taxon>
        <taxon>Rhabditomorpha</taxon>
        <taxon>Strongyloidea</taxon>
        <taxon>Strongylidae</taxon>
        <taxon>Cylicocyclus</taxon>
    </lineage>
</organism>
<reference evidence="4" key="1">
    <citation type="submission" date="2023-07" db="EMBL/GenBank/DDBJ databases">
        <authorList>
            <consortium name="CYATHOMIX"/>
        </authorList>
    </citation>
    <scope>NUCLEOTIDE SEQUENCE</scope>
    <source>
        <strain evidence="4">N/A</strain>
    </source>
</reference>
<proteinExistence type="predicted"/>
<feature type="compositionally biased region" description="Basic and acidic residues" evidence="1">
    <location>
        <begin position="265"/>
        <end position="279"/>
    </location>
</feature>
<gene>
    <name evidence="4" type="ORF">CYNAS_LOCUS325</name>
</gene>
<keyword evidence="2" id="KW-0472">Membrane</keyword>
<dbReference type="EMBL" id="CATQJL010000001">
    <property type="protein sequence ID" value="CAJ0588342.1"/>
    <property type="molecule type" value="Genomic_DNA"/>
</dbReference>
<evidence type="ECO:0000313" key="4">
    <source>
        <dbReference type="EMBL" id="CAJ0588342.1"/>
    </source>
</evidence>
<evidence type="ECO:0000256" key="3">
    <source>
        <dbReference type="SAM" id="SignalP"/>
    </source>
</evidence>
<keyword evidence="5" id="KW-1185">Reference proteome</keyword>
<keyword evidence="3" id="KW-0732">Signal</keyword>